<dbReference type="Proteomes" id="UP000715781">
    <property type="component" value="Unassembled WGS sequence"/>
</dbReference>
<reference evidence="9" key="2">
    <citation type="journal article" date="2022" name="Microbiol. Resour. Announc.">
        <title>Metagenome Sequencing to Explore Phylogenomics of Terrestrial Cyanobacteria.</title>
        <authorList>
            <person name="Ward R.D."/>
            <person name="Stajich J.E."/>
            <person name="Johansen J.R."/>
            <person name="Huntemann M."/>
            <person name="Clum A."/>
            <person name="Foster B."/>
            <person name="Foster B."/>
            <person name="Roux S."/>
            <person name="Palaniappan K."/>
            <person name="Varghese N."/>
            <person name="Mukherjee S."/>
            <person name="Reddy T.B.K."/>
            <person name="Daum C."/>
            <person name="Copeland A."/>
            <person name="Chen I.A."/>
            <person name="Ivanova N.N."/>
            <person name="Kyrpides N.C."/>
            <person name="Shapiro N."/>
            <person name="Eloe-Fadrosh E.A."/>
            <person name="Pietrasiak N."/>
        </authorList>
    </citation>
    <scope>NUCLEOTIDE SEQUENCE</scope>
    <source>
        <strain evidence="9">JT2-VF2</strain>
    </source>
</reference>
<dbReference type="InterPro" id="IPR003594">
    <property type="entry name" value="HATPase_dom"/>
</dbReference>
<name>A0A951PVT8_9NOST</name>
<dbReference type="PRINTS" id="PR00344">
    <property type="entry name" value="BCTRLSENSOR"/>
</dbReference>
<keyword evidence="2" id="KW-0597">Phosphoprotein</keyword>
<evidence type="ECO:0000259" key="8">
    <source>
        <dbReference type="PROSITE" id="PS50109"/>
    </source>
</evidence>
<dbReference type="PANTHER" id="PTHR43065">
    <property type="entry name" value="SENSOR HISTIDINE KINASE"/>
    <property type="match status" value="1"/>
</dbReference>
<dbReference type="Gene3D" id="3.30.450.260">
    <property type="entry name" value="Haem NO binding associated domain"/>
    <property type="match status" value="1"/>
</dbReference>
<sequence>MLPPYLSLSPELFAKAFPFHFVFNKNCEILQVGSVLERISPKQLVGSQIEQHFHINRPKIQADFDAINKNSRSFFILEFLHNKMQMKGQMMYQQEQEIMFFLGSPWITDTANLAPFGIKLKDFAIHDPIVDFLFLLEAQNAALADTQKLTVELTQQKAQLQIAVQIKENLADIAEAQAKKLENSLRELQQTQSQLVQAEKMSSLGLLVAGVAHEINNPINFIYGNLNYAQEYTEYLIKLLQLYKQIYVEPAPAIKDYLEELDFNYLVEDLPKILKSMKVGAERITEIVLSLRNFSRLDEAGLKKVNIHEGLDSTLLILQNRLKETLNRPKIEVIKNYGNLPLINCYAGQLNQVFMNIISNAIDVFDIYDSKSARSEIKAKPCQITITTECIKTNYITIRIADNGPGMAESVKKKLFDPFFTTKPVGKGTGLGLSISYQIVVEKHRGKLSCISEPDKGSEFWIEIPLSINSQLVDDAGLVSRIK</sequence>
<dbReference type="InterPro" id="IPR005467">
    <property type="entry name" value="His_kinase_dom"/>
</dbReference>
<evidence type="ECO:0000256" key="6">
    <source>
        <dbReference type="ARBA" id="ARBA00023293"/>
    </source>
</evidence>
<evidence type="ECO:0000256" key="4">
    <source>
        <dbReference type="ARBA" id="ARBA00022777"/>
    </source>
</evidence>
<gene>
    <name evidence="9" type="ORF">KME32_06185</name>
</gene>
<dbReference type="InterPro" id="IPR004358">
    <property type="entry name" value="Sig_transdc_His_kin-like_C"/>
</dbReference>
<dbReference type="EMBL" id="JAHHHN010000003">
    <property type="protein sequence ID" value="MBW4560740.1"/>
    <property type="molecule type" value="Genomic_DNA"/>
</dbReference>
<dbReference type="AlphaFoldDB" id="A0A951PVT8"/>
<evidence type="ECO:0000256" key="5">
    <source>
        <dbReference type="ARBA" id="ARBA00023012"/>
    </source>
</evidence>
<dbReference type="InterPro" id="IPR011645">
    <property type="entry name" value="HNOB_dom_associated"/>
</dbReference>
<dbReference type="InterPro" id="IPR042463">
    <property type="entry name" value="HNOB_dom_associated_sf"/>
</dbReference>
<dbReference type="SUPFAM" id="SSF47384">
    <property type="entry name" value="Homodimeric domain of signal transducing histidine kinase"/>
    <property type="match status" value="1"/>
</dbReference>
<organism evidence="9 10">
    <name type="scientific">Mojavia pulchra JT2-VF2</name>
    <dbReference type="NCBI Taxonomy" id="287848"/>
    <lineage>
        <taxon>Bacteria</taxon>
        <taxon>Bacillati</taxon>
        <taxon>Cyanobacteriota</taxon>
        <taxon>Cyanophyceae</taxon>
        <taxon>Nostocales</taxon>
        <taxon>Nostocaceae</taxon>
    </lineage>
</organism>
<keyword evidence="5" id="KW-0902">Two-component regulatory system</keyword>
<evidence type="ECO:0000256" key="7">
    <source>
        <dbReference type="SAM" id="Coils"/>
    </source>
</evidence>
<dbReference type="InterPro" id="IPR036097">
    <property type="entry name" value="HisK_dim/P_sf"/>
</dbReference>
<dbReference type="Gene3D" id="3.30.565.10">
    <property type="entry name" value="Histidine kinase-like ATPase, C-terminal domain"/>
    <property type="match status" value="1"/>
</dbReference>
<dbReference type="PROSITE" id="PS50109">
    <property type="entry name" value="HIS_KIN"/>
    <property type="match status" value="1"/>
</dbReference>
<accession>A0A951PVT8</accession>
<dbReference type="InterPro" id="IPR003661">
    <property type="entry name" value="HisK_dim/P_dom"/>
</dbReference>
<keyword evidence="4 9" id="KW-0808">Transferase</keyword>
<evidence type="ECO:0000313" key="10">
    <source>
        <dbReference type="Proteomes" id="UP000715781"/>
    </source>
</evidence>
<dbReference type="Pfam" id="PF02518">
    <property type="entry name" value="HATPase_c"/>
    <property type="match status" value="1"/>
</dbReference>
<comment type="caution">
    <text evidence="9">The sequence shown here is derived from an EMBL/GenBank/DDBJ whole genome shotgun (WGS) entry which is preliminary data.</text>
</comment>
<dbReference type="SUPFAM" id="SSF55874">
    <property type="entry name" value="ATPase domain of HSP90 chaperone/DNA topoisomerase II/histidine kinase"/>
    <property type="match status" value="1"/>
</dbReference>
<evidence type="ECO:0000256" key="3">
    <source>
        <dbReference type="ARBA" id="ARBA00022741"/>
    </source>
</evidence>
<keyword evidence="4 9" id="KW-0418">Kinase</keyword>
<evidence type="ECO:0000256" key="2">
    <source>
        <dbReference type="ARBA" id="ARBA00022553"/>
    </source>
</evidence>
<proteinExistence type="predicted"/>
<keyword evidence="6" id="KW-0141">cGMP biosynthesis</keyword>
<dbReference type="GO" id="GO:0000155">
    <property type="term" value="F:phosphorelay sensor kinase activity"/>
    <property type="evidence" value="ECO:0007669"/>
    <property type="project" value="InterPro"/>
</dbReference>
<dbReference type="SMART" id="SM00388">
    <property type="entry name" value="HisKA"/>
    <property type="match status" value="1"/>
</dbReference>
<reference evidence="9" key="1">
    <citation type="submission" date="2021-05" db="EMBL/GenBank/DDBJ databases">
        <authorList>
            <person name="Pietrasiak N."/>
            <person name="Ward R."/>
            <person name="Stajich J.E."/>
            <person name="Kurbessoian T."/>
        </authorList>
    </citation>
    <scope>NUCLEOTIDE SEQUENCE</scope>
    <source>
        <strain evidence="9">JT2-VF2</strain>
    </source>
</reference>
<feature type="domain" description="Histidine kinase" evidence="8">
    <location>
        <begin position="210"/>
        <end position="468"/>
    </location>
</feature>
<evidence type="ECO:0000256" key="1">
    <source>
        <dbReference type="ARBA" id="ARBA00000085"/>
    </source>
</evidence>
<dbReference type="InterPro" id="IPR036890">
    <property type="entry name" value="HATPase_C_sf"/>
</dbReference>
<dbReference type="GO" id="GO:0000166">
    <property type="term" value="F:nucleotide binding"/>
    <property type="evidence" value="ECO:0007669"/>
    <property type="project" value="UniProtKB-KW"/>
</dbReference>
<dbReference type="SMART" id="SM00387">
    <property type="entry name" value="HATPase_c"/>
    <property type="match status" value="1"/>
</dbReference>
<dbReference type="CDD" id="cd00082">
    <property type="entry name" value="HisKA"/>
    <property type="match status" value="1"/>
</dbReference>
<comment type="catalytic activity">
    <reaction evidence="1">
        <text>ATP + protein L-histidine = ADP + protein N-phospho-L-histidine.</text>
        <dbReference type="EC" id="2.7.13.3"/>
    </reaction>
</comment>
<dbReference type="GO" id="GO:0004383">
    <property type="term" value="F:guanylate cyclase activity"/>
    <property type="evidence" value="ECO:0007669"/>
    <property type="project" value="InterPro"/>
</dbReference>
<dbReference type="Gene3D" id="1.10.287.130">
    <property type="match status" value="1"/>
</dbReference>
<feature type="coiled-coil region" evidence="7">
    <location>
        <begin position="164"/>
        <end position="201"/>
    </location>
</feature>
<evidence type="ECO:0000313" key="9">
    <source>
        <dbReference type="EMBL" id="MBW4560740.1"/>
    </source>
</evidence>
<dbReference type="Pfam" id="PF07701">
    <property type="entry name" value="HNOBA"/>
    <property type="match status" value="1"/>
</dbReference>
<dbReference type="PANTHER" id="PTHR43065:SF50">
    <property type="entry name" value="HISTIDINE KINASE"/>
    <property type="match status" value="1"/>
</dbReference>
<keyword evidence="7" id="KW-0175">Coiled coil</keyword>
<keyword evidence="3" id="KW-0547">Nucleotide-binding</keyword>
<protein>
    <submittedName>
        <fullName evidence="9">Histidine kinase</fullName>
    </submittedName>
</protein>